<reference evidence="3 4" key="1">
    <citation type="submission" date="2018-09" db="EMBL/GenBank/DDBJ databases">
        <authorList>
            <person name="Le Fleche-Mateos A."/>
        </authorList>
    </citation>
    <scope>NUCLEOTIDE SEQUENCE [LARGE SCALE GENOMIC DNA]</scope>
    <source>
        <strain evidence="3 4">DSM 30078</strain>
    </source>
</reference>
<dbReference type="InterPro" id="IPR000587">
    <property type="entry name" value="Creatinase_N"/>
</dbReference>
<dbReference type="InterPro" id="IPR000994">
    <property type="entry name" value="Pept_M24"/>
</dbReference>
<comment type="caution">
    <text evidence="3">The sequence shown here is derived from an EMBL/GenBank/DDBJ whole genome shotgun (WGS) entry which is preliminary data.</text>
</comment>
<sequence length="466" mass="51455">MTSSQPRFELTAVPSPKTFPHVKMPVISDNVMALRLKKILTAMQQHNLDALIIYADKEHGGNFEYLAGFIPRFEEALLILTADGQLSYVMGNENLKLVPYARNSGKCLHAPAFSLPNQPMDNDAPLTEVLAQAGLKHENRIGVVGWKLFTSKLGDNQYQFDVPAFILEAVIDIAGKRENVVNATSLFISPAHGVRRLNTASEIAFYEYGANLASTNILAALDEIAPGKTEKQIGQLLSADGQPGNVVMIAATGDRFANACLYPTDKEIRLGDKFSLTVGFKGGLSSRSAYVVAAQHELAPAVADYLSALAIPYYHAVTTWLETLQPGLTGGELYQTIENVMPKEKFHWHLNPGHLVADEEWLCSPVYANSTIRLESGMIFQIDIIPSLPGYGGCSIEDTVALADATLRNELQSHFPEVWQRMETRKAYLRDVLNIRVSEDVIILSNTVGYLRPFLLDKNRALVRQR</sequence>
<evidence type="ECO:0000259" key="2">
    <source>
        <dbReference type="Pfam" id="PF01321"/>
    </source>
</evidence>
<dbReference type="RefSeq" id="WP_112167924.1">
    <property type="nucleotide sequence ID" value="NZ_CP065025.1"/>
</dbReference>
<evidence type="ECO:0000313" key="4">
    <source>
        <dbReference type="Proteomes" id="UP000284119"/>
    </source>
</evidence>
<dbReference type="Pfam" id="PF00557">
    <property type="entry name" value="Peptidase_M24"/>
    <property type="match status" value="1"/>
</dbReference>
<dbReference type="GeneID" id="88082851"/>
<dbReference type="CDD" id="cd01066">
    <property type="entry name" value="APP_MetAP"/>
    <property type="match status" value="1"/>
</dbReference>
<evidence type="ECO:0000259" key="1">
    <source>
        <dbReference type="Pfam" id="PF00557"/>
    </source>
</evidence>
<organism evidence="3 4">
    <name type="scientific">Rahnella inusitata</name>
    <dbReference type="NCBI Taxonomy" id="58169"/>
    <lineage>
        <taxon>Bacteria</taxon>
        <taxon>Pseudomonadati</taxon>
        <taxon>Pseudomonadota</taxon>
        <taxon>Gammaproteobacteria</taxon>
        <taxon>Enterobacterales</taxon>
        <taxon>Yersiniaceae</taxon>
        <taxon>Rahnella</taxon>
    </lineage>
</organism>
<name>A0ABX9NW39_9GAMM</name>
<dbReference type="EMBL" id="RAHG01000010">
    <property type="protein sequence ID" value="RJT10700.1"/>
    <property type="molecule type" value="Genomic_DNA"/>
</dbReference>
<accession>A0ABX9NW39</accession>
<dbReference type="InterPro" id="IPR050659">
    <property type="entry name" value="Peptidase_M24B"/>
</dbReference>
<dbReference type="SUPFAM" id="SSF55920">
    <property type="entry name" value="Creatinase/aminopeptidase"/>
    <property type="match status" value="1"/>
</dbReference>
<dbReference type="Proteomes" id="UP000284119">
    <property type="component" value="Unassembled WGS sequence"/>
</dbReference>
<dbReference type="PANTHER" id="PTHR46112:SF2">
    <property type="entry name" value="XAA-PRO AMINOPEPTIDASE P-RELATED"/>
    <property type="match status" value="1"/>
</dbReference>
<dbReference type="Gene3D" id="3.90.230.10">
    <property type="entry name" value="Creatinase/methionine aminopeptidase superfamily"/>
    <property type="match status" value="1"/>
</dbReference>
<dbReference type="Pfam" id="PF01321">
    <property type="entry name" value="Creatinase_N"/>
    <property type="match status" value="1"/>
</dbReference>
<feature type="domain" description="Peptidase M24" evidence="1">
    <location>
        <begin position="214"/>
        <end position="402"/>
    </location>
</feature>
<protein>
    <submittedName>
        <fullName evidence="3">M24 family metallopeptidase</fullName>
    </submittedName>
</protein>
<evidence type="ECO:0000313" key="3">
    <source>
        <dbReference type="EMBL" id="RJT10700.1"/>
    </source>
</evidence>
<proteinExistence type="predicted"/>
<dbReference type="Gene3D" id="3.40.350.10">
    <property type="entry name" value="Creatinase/prolidase N-terminal domain"/>
    <property type="match status" value="1"/>
</dbReference>
<dbReference type="InterPro" id="IPR036005">
    <property type="entry name" value="Creatinase/aminopeptidase-like"/>
</dbReference>
<keyword evidence="4" id="KW-1185">Reference proteome</keyword>
<gene>
    <name evidence="3" type="ORF">D5396_18005</name>
</gene>
<dbReference type="SUPFAM" id="SSF53092">
    <property type="entry name" value="Creatinase/prolidase N-terminal domain"/>
    <property type="match status" value="1"/>
</dbReference>
<dbReference type="PANTHER" id="PTHR46112">
    <property type="entry name" value="AMINOPEPTIDASE"/>
    <property type="match status" value="1"/>
</dbReference>
<dbReference type="InterPro" id="IPR029149">
    <property type="entry name" value="Creatin/AminoP/Spt16_N"/>
</dbReference>
<feature type="domain" description="Creatinase N-terminal" evidence="2">
    <location>
        <begin position="35"/>
        <end position="142"/>
    </location>
</feature>